<geneLocation type="plasmid" evidence="2">
    <name>p2</name>
</geneLocation>
<dbReference type="AlphaFoldDB" id="A0A4D8Q6C1"/>
<dbReference type="Proteomes" id="UP000298596">
    <property type="component" value="Plasmid p2"/>
</dbReference>
<accession>A0A4D8Q6C1</accession>
<dbReference type="EMBL" id="CP032332">
    <property type="protein sequence ID" value="QCO05654.1"/>
    <property type="molecule type" value="Genomic_DNA"/>
</dbReference>
<keyword evidence="2" id="KW-0614">Plasmid</keyword>
<evidence type="ECO:0000313" key="3">
    <source>
        <dbReference type="Proteomes" id="UP000298596"/>
    </source>
</evidence>
<evidence type="ECO:0000313" key="2">
    <source>
        <dbReference type="EMBL" id="QCO05654.1"/>
    </source>
</evidence>
<proteinExistence type="predicted"/>
<gene>
    <name evidence="2" type="ORF">D3867_27470</name>
</gene>
<organism evidence="2 3">
    <name type="scientific">Azospirillum brasilense</name>
    <dbReference type="NCBI Taxonomy" id="192"/>
    <lineage>
        <taxon>Bacteria</taxon>
        <taxon>Pseudomonadati</taxon>
        <taxon>Pseudomonadota</taxon>
        <taxon>Alphaproteobacteria</taxon>
        <taxon>Rhodospirillales</taxon>
        <taxon>Azospirillaceae</taxon>
        <taxon>Azospirillum</taxon>
    </lineage>
</organism>
<name>A0A4D8Q6C1_AZOBR</name>
<feature type="compositionally biased region" description="Low complexity" evidence="1">
    <location>
        <begin position="22"/>
        <end position="31"/>
    </location>
</feature>
<sequence length="66" mass="7424">MCTACNASPRRRIAREARRGSSRPGRASPWREGCRPARSGRVRGCPRLGRADRSRRCPPPARRRAP</sequence>
<reference evidence="2 3" key="1">
    <citation type="submission" date="2018-09" db="EMBL/GenBank/DDBJ databases">
        <title>Whole genome based analysis of evolution and adaptive divergence in Indian and Brazilian strains of Azospirillum brasilense.</title>
        <authorList>
            <person name="Singh C."/>
            <person name="Tripathi A.K."/>
        </authorList>
    </citation>
    <scope>NUCLEOTIDE SEQUENCE [LARGE SCALE GENOMIC DNA]</scope>
    <source>
        <strain evidence="2 3">MTCC4036</strain>
        <plasmid evidence="2 3">p2</plasmid>
    </source>
</reference>
<feature type="region of interest" description="Disordered" evidence="1">
    <location>
        <begin position="1"/>
        <end position="66"/>
    </location>
</feature>
<evidence type="ECO:0000256" key="1">
    <source>
        <dbReference type="SAM" id="MobiDB-lite"/>
    </source>
</evidence>
<protein>
    <submittedName>
        <fullName evidence="2">Uncharacterized protein</fullName>
    </submittedName>
</protein>